<dbReference type="Gene3D" id="1.20.1280.140">
    <property type="match status" value="1"/>
</dbReference>
<sequence length="179" mass="19429">MKLATTLVTLAFLIPTILTSPTRNPERSLPDYLAIISSLTDATNDFSSWITEYALGTITGPDLLTHSTDLLDAYAGLSGTIIQLDPLSNSDALGLLNPVLGLRDATGDMVDTLITVQSSFIGDGLNDEILVWLGELKGEMEYLRDRIVDKVLAVLKDAVYDVLNSIPEQIGRGEDAFWT</sequence>
<name>A0A0U4ZTD9_ASPCI</name>
<proteinExistence type="predicted"/>
<keyword evidence="1" id="KW-0732">Signal</keyword>
<keyword evidence="3" id="KW-1185">Reference proteome</keyword>
<reference evidence="3" key="1">
    <citation type="journal article" date="2016" name="Genome Announc.">
        <title>Draft genome sequences of fungus Aspergillus calidoustus.</title>
        <authorList>
            <person name="Horn F."/>
            <person name="Linde J."/>
            <person name="Mattern D.J."/>
            <person name="Walther G."/>
            <person name="Guthke R."/>
            <person name="Scherlach K."/>
            <person name="Martin K."/>
            <person name="Brakhage A.A."/>
            <person name="Petzke L."/>
            <person name="Valiante V."/>
        </authorList>
    </citation>
    <scope>NUCLEOTIDE SEQUENCE [LARGE SCALE GENOMIC DNA]</scope>
    <source>
        <strain evidence="3">SF006504</strain>
    </source>
</reference>
<dbReference type="Pfam" id="PF12296">
    <property type="entry name" value="HsbA"/>
    <property type="match status" value="1"/>
</dbReference>
<dbReference type="InterPro" id="IPR021054">
    <property type="entry name" value="Cell_wall_mannoprotein_1"/>
</dbReference>
<dbReference type="STRING" id="454130.A0A0U4ZTD9"/>
<evidence type="ECO:0000313" key="3">
    <source>
        <dbReference type="Proteomes" id="UP000054771"/>
    </source>
</evidence>
<dbReference type="Proteomes" id="UP000054771">
    <property type="component" value="Unassembled WGS sequence"/>
</dbReference>
<dbReference type="AlphaFoldDB" id="A0A0U4ZTD9"/>
<feature type="signal peptide" evidence="1">
    <location>
        <begin position="1"/>
        <end position="19"/>
    </location>
</feature>
<protein>
    <submittedName>
        <fullName evidence="2">Uncharacterized protein</fullName>
    </submittedName>
</protein>
<gene>
    <name evidence="2" type="ORF">ASPCAL01855</name>
</gene>
<evidence type="ECO:0000313" key="2">
    <source>
        <dbReference type="EMBL" id="CEN59405.1"/>
    </source>
</evidence>
<organism evidence="2 3">
    <name type="scientific">Aspergillus calidoustus</name>
    <dbReference type="NCBI Taxonomy" id="454130"/>
    <lineage>
        <taxon>Eukaryota</taxon>
        <taxon>Fungi</taxon>
        <taxon>Dikarya</taxon>
        <taxon>Ascomycota</taxon>
        <taxon>Pezizomycotina</taxon>
        <taxon>Eurotiomycetes</taxon>
        <taxon>Eurotiomycetidae</taxon>
        <taxon>Eurotiales</taxon>
        <taxon>Aspergillaceae</taxon>
        <taxon>Aspergillus</taxon>
        <taxon>Aspergillus subgen. Nidulantes</taxon>
    </lineage>
</organism>
<evidence type="ECO:0000256" key="1">
    <source>
        <dbReference type="SAM" id="SignalP"/>
    </source>
</evidence>
<feature type="chain" id="PRO_5006854792" evidence="1">
    <location>
        <begin position="20"/>
        <end position="179"/>
    </location>
</feature>
<accession>A0A0U4ZTD9</accession>
<dbReference type="EMBL" id="CDMC01000002">
    <property type="protein sequence ID" value="CEN59405.1"/>
    <property type="molecule type" value="Genomic_DNA"/>
</dbReference>
<dbReference type="OrthoDB" id="10358925at2759"/>